<evidence type="ECO:0000313" key="6">
    <source>
        <dbReference type="EMBL" id="KAF7361718.1"/>
    </source>
</evidence>
<keyword evidence="7" id="KW-1185">Reference proteome</keyword>
<keyword evidence="3" id="KW-0560">Oxidoreductase</keyword>
<keyword evidence="2" id="KW-0274">FAD</keyword>
<proteinExistence type="predicted"/>
<sequence>MASQRSIAIVGAGLGGLVCARILQLRNIPVVIYEREPTPTSRQQGGSLDMHAESGTKALEMAQLLDEFKKVARYEDQNIRIVGIDGTIHFADEELAEGQVGDRPEVDRTLLRQMFLDSLKPGTVKWNHGVSKVIQENNKATLHFLDSALEPVVYDFVVGADGTWSRVRPTLSSVVPEYAGITYIDIFLADVKKNYPDLAAFVKGGMAMVLGDNKGILAQKNGNDVVRVYAAFRKPLAWLDEVGLNSLVEGGKHAEARELLLKQFEGWCPEATGYLKVPCLSMDVRPLYQFKNRHTWDTNPHVSLVGDAAHVTVPNGEGANSAMLNGLDLANAIAENISANEESWLKAIKGFEVEMQRCGWEPDDELTLDAFISDGDAAARAAANMRKLMAMAMAAAGGASH</sequence>
<dbReference type="SUPFAM" id="SSF51905">
    <property type="entry name" value="FAD/NAD(P)-binding domain"/>
    <property type="match status" value="1"/>
</dbReference>
<dbReference type="EMBL" id="JACAZI010000004">
    <property type="protein sequence ID" value="KAF7361718.1"/>
    <property type="molecule type" value="Genomic_DNA"/>
</dbReference>
<comment type="caution">
    <text evidence="6">The sequence shown here is derived from an EMBL/GenBank/DDBJ whole genome shotgun (WGS) entry which is preliminary data.</text>
</comment>
<dbReference type="OrthoDB" id="655030at2759"/>
<dbReference type="InterPro" id="IPR002938">
    <property type="entry name" value="FAD-bd"/>
</dbReference>
<organism evidence="6 7">
    <name type="scientific">Mycena venus</name>
    <dbReference type="NCBI Taxonomy" id="2733690"/>
    <lineage>
        <taxon>Eukaryota</taxon>
        <taxon>Fungi</taxon>
        <taxon>Dikarya</taxon>
        <taxon>Basidiomycota</taxon>
        <taxon>Agaricomycotina</taxon>
        <taxon>Agaricomycetes</taxon>
        <taxon>Agaricomycetidae</taxon>
        <taxon>Agaricales</taxon>
        <taxon>Marasmiineae</taxon>
        <taxon>Mycenaceae</taxon>
        <taxon>Mycena</taxon>
    </lineage>
</organism>
<gene>
    <name evidence="6" type="ORF">MVEN_00515500</name>
</gene>
<name>A0A8H6YKT7_9AGAR</name>
<evidence type="ECO:0000256" key="3">
    <source>
        <dbReference type="ARBA" id="ARBA00023002"/>
    </source>
</evidence>
<evidence type="ECO:0000256" key="1">
    <source>
        <dbReference type="ARBA" id="ARBA00022630"/>
    </source>
</evidence>
<dbReference type="PANTHER" id="PTHR46972:SF1">
    <property type="entry name" value="FAD DEPENDENT OXIDOREDUCTASE DOMAIN-CONTAINING PROTEIN"/>
    <property type="match status" value="1"/>
</dbReference>
<dbReference type="PANTHER" id="PTHR46972">
    <property type="entry name" value="MONOOXYGENASE ASQM-RELATED"/>
    <property type="match status" value="1"/>
</dbReference>
<keyword evidence="4 6" id="KW-0503">Monooxygenase</keyword>
<dbReference type="Gene3D" id="3.50.50.60">
    <property type="entry name" value="FAD/NAD(P)-binding domain"/>
    <property type="match status" value="1"/>
</dbReference>
<evidence type="ECO:0000259" key="5">
    <source>
        <dbReference type="Pfam" id="PF01494"/>
    </source>
</evidence>
<dbReference type="InterPro" id="IPR036188">
    <property type="entry name" value="FAD/NAD-bd_sf"/>
</dbReference>
<feature type="domain" description="FAD-binding" evidence="5">
    <location>
        <begin position="7"/>
        <end position="204"/>
    </location>
</feature>
<evidence type="ECO:0000256" key="2">
    <source>
        <dbReference type="ARBA" id="ARBA00022827"/>
    </source>
</evidence>
<reference evidence="6" key="1">
    <citation type="submission" date="2020-05" db="EMBL/GenBank/DDBJ databases">
        <title>Mycena genomes resolve the evolution of fungal bioluminescence.</title>
        <authorList>
            <person name="Tsai I.J."/>
        </authorList>
    </citation>
    <scope>NUCLEOTIDE SEQUENCE</scope>
    <source>
        <strain evidence="6">CCC161011</strain>
    </source>
</reference>
<dbReference type="AlphaFoldDB" id="A0A8H6YKT7"/>
<dbReference type="Proteomes" id="UP000620124">
    <property type="component" value="Unassembled WGS sequence"/>
</dbReference>
<evidence type="ECO:0000313" key="7">
    <source>
        <dbReference type="Proteomes" id="UP000620124"/>
    </source>
</evidence>
<dbReference type="GO" id="GO:0071949">
    <property type="term" value="F:FAD binding"/>
    <property type="evidence" value="ECO:0007669"/>
    <property type="project" value="InterPro"/>
</dbReference>
<keyword evidence="1" id="KW-0285">Flavoprotein</keyword>
<protein>
    <submittedName>
        <fullName evidence="6">FAD-dependent monooxygenase</fullName>
    </submittedName>
</protein>
<dbReference type="PRINTS" id="PR00420">
    <property type="entry name" value="RNGMNOXGNASE"/>
</dbReference>
<accession>A0A8H6YKT7</accession>
<dbReference type="GO" id="GO:0004497">
    <property type="term" value="F:monooxygenase activity"/>
    <property type="evidence" value="ECO:0007669"/>
    <property type="project" value="UniProtKB-KW"/>
</dbReference>
<dbReference type="Pfam" id="PF01494">
    <property type="entry name" value="FAD_binding_3"/>
    <property type="match status" value="1"/>
</dbReference>
<evidence type="ECO:0000256" key="4">
    <source>
        <dbReference type="ARBA" id="ARBA00023033"/>
    </source>
</evidence>